<sequence>STWKKSDVGMRGWSLSVEGFYDPTDTTGQDEVKDAWAAGSLINDIKLYVDAASYWIPDVTTDSNAGGRVTSYAVNTAHDAVAGISFTLSGSGPITFV</sequence>
<proteinExistence type="predicted"/>
<dbReference type="InterPro" id="IPR011855">
    <property type="entry name" value="Phgtail_TP901_1"/>
</dbReference>
<dbReference type="EMBL" id="BARS01036829">
    <property type="protein sequence ID" value="GAG19379.1"/>
    <property type="molecule type" value="Genomic_DNA"/>
</dbReference>
<organism evidence="1">
    <name type="scientific">marine sediment metagenome</name>
    <dbReference type="NCBI Taxonomy" id="412755"/>
    <lineage>
        <taxon>unclassified sequences</taxon>
        <taxon>metagenomes</taxon>
        <taxon>ecological metagenomes</taxon>
    </lineage>
</organism>
<comment type="caution">
    <text evidence="1">The sequence shown here is derived from an EMBL/GenBank/DDBJ whole genome shotgun (WGS) entry which is preliminary data.</text>
</comment>
<name>X0VLZ9_9ZZZZ</name>
<feature type="non-terminal residue" evidence="1">
    <location>
        <position position="1"/>
    </location>
</feature>
<evidence type="ECO:0000313" key="1">
    <source>
        <dbReference type="EMBL" id="GAG19379.1"/>
    </source>
</evidence>
<dbReference type="AlphaFoldDB" id="X0VLZ9"/>
<reference evidence="1" key="1">
    <citation type="journal article" date="2014" name="Front. Microbiol.">
        <title>High frequency of phylogenetically diverse reductive dehalogenase-homologous genes in deep subseafloor sedimentary metagenomes.</title>
        <authorList>
            <person name="Kawai M."/>
            <person name="Futagami T."/>
            <person name="Toyoda A."/>
            <person name="Takaki Y."/>
            <person name="Nishi S."/>
            <person name="Hori S."/>
            <person name="Arai W."/>
            <person name="Tsubouchi T."/>
            <person name="Morono Y."/>
            <person name="Uchiyama I."/>
            <person name="Ito T."/>
            <person name="Fujiyama A."/>
            <person name="Inagaki F."/>
            <person name="Takami H."/>
        </authorList>
    </citation>
    <scope>NUCLEOTIDE SEQUENCE</scope>
    <source>
        <strain evidence="1">Expedition CK06-06</strain>
    </source>
</reference>
<accession>X0VLZ9</accession>
<dbReference type="Pfam" id="PF06199">
    <property type="entry name" value="Phage_tail_2"/>
    <property type="match status" value="1"/>
</dbReference>
<gene>
    <name evidence="1" type="ORF">S01H1_56549</name>
</gene>
<protein>
    <submittedName>
        <fullName evidence="1">Uncharacterized protein</fullName>
    </submittedName>
</protein>